<accession>A0A8S0Z0J2</accession>
<dbReference type="Proteomes" id="UP000494106">
    <property type="component" value="Unassembled WGS sequence"/>
</dbReference>
<protein>
    <submittedName>
        <fullName evidence="1">Uncharacterized protein</fullName>
    </submittedName>
</protein>
<proteinExistence type="predicted"/>
<sequence>MNFYRSVHHPLRMFRRRLARESFVFRHVPNNSVAGGRGRRLSALCRWRAYTSPYLHLAKQTAAHITRVVGATERGAPLPGSLGSGSMFFISVYLIQ</sequence>
<evidence type="ECO:0000313" key="3">
    <source>
        <dbReference type="Proteomes" id="UP000494106"/>
    </source>
</evidence>
<dbReference type="EMBL" id="CADEBD010000171">
    <property type="protein sequence ID" value="CAB3223899.1"/>
    <property type="molecule type" value="Genomic_DNA"/>
</dbReference>
<name>A0A8S0Z0J2_ARCPL</name>
<organism evidence="1 4">
    <name type="scientific">Arctia plantaginis</name>
    <name type="common">Wood tiger moth</name>
    <name type="synonym">Phalaena plantaginis</name>
    <dbReference type="NCBI Taxonomy" id="874455"/>
    <lineage>
        <taxon>Eukaryota</taxon>
        <taxon>Metazoa</taxon>
        <taxon>Ecdysozoa</taxon>
        <taxon>Arthropoda</taxon>
        <taxon>Hexapoda</taxon>
        <taxon>Insecta</taxon>
        <taxon>Pterygota</taxon>
        <taxon>Neoptera</taxon>
        <taxon>Endopterygota</taxon>
        <taxon>Lepidoptera</taxon>
        <taxon>Glossata</taxon>
        <taxon>Ditrysia</taxon>
        <taxon>Noctuoidea</taxon>
        <taxon>Erebidae</taxon>
        <taxon>Arctiinae</taxon>
        <taxon>Arctia</taxon>
    </lineage>
</organism>
<dbReference type="EMBL" id="CADEBC010000561">
    <property type="protein sequence ID" value="CAB3253670.1"/>
    <property type="molecule type" value="Genomic_DNA"/>
</dbReference>
<evidence type="ECO:0000313" key="2">
    <source>
        <dbReference type="EMBL" id="CAB3253670.1"/>
    </source>
</evidence>
<keyword evidence="3" id="KW-1185">Reference proteome</keyword>
<comment type="caution">
    <text evidence="1">The sequence shown here is derived from an EMBL/GenBank/DDBJ whole genome shotgun (WGS) entry which is preliminary data.</text>
</comment>
<gene>
    <name evidence="2" type="ORF">APLA_LOCUS14233</name>
    <name evidence="1" type="ORF">APLA_LOCUS1615</name>
</gene>
<evidence type="ECO:0000313" key="4">
    <source>
        <dbReference type="Proteomes" id="UP000494256"/>
    </source>
</evidence>
<evidence type="ECO:0000313" key="1">
    <source>
        <dbReference type="EMBL" id="CAB3223899.1"/>
    </source>
</evidence>
<dbReference type="AlphaFoldDB" id="A0A8S0Z0J2"/>
<dbReference type="Proteomes" id="UP000494256">
    <property type="component" value="Unassembled WGS sequence"/>
</dbReference>
<reference evidence="3 4" key="1">
    <citation type="submission" date="2020-04" db="EMBL/GenBank/DDBJ databases">
        <authorList>
            <person name="Wallbank WR R."/>
            <person name="Pardo Diaz C."/>
            <person name="Kozak K."/>
            <person name="Martin S."/>
            <person name="Jiggins C."/>
            <person name="Moest M."/>
            <person name="Warren A I."/>
            <person name="Byers J.R.P. K."/>
            <person name="Montejo-Kovacevich G."/>
            <person name="Yen C E."/>
        </authorList>
    </citation>
    <scope>NUCLEOTIDE SEQUENCE [LARGE SCALE GENOMIC DNA]</scope>
</reference>